<organism evidence="4 5">
    <name type="scientific">Marinomonas fungiae</name>
    <dbReference type="NCBI Taxonomy" id="1137284"/>
    <lineage>
        <taxon>Bacteria</taxon>
        <taxon>Pseudomonadati</taxon>
        <taxon>Pseudomonadota</taxon>
        <taxon>Gammaproteobacteria</taxon>
        <taxon>Oceanospirillales</taxon>
        <taxon>Oceanospirillaceae</taxon>
        <taxon>Marinomonas</taxon>
    </lineage>
</organism>
<dbReference type="RefSeq" id="WP_055461733.1">
    <property type="nucleotide sequence ID" value="NZ_CYHG01000002.1"/>
</dbReference>
<gene>
    <name evidence="4" type="ORF">Ga0061065_10297</name>
</gene>
<keyword evidence="5" id="KW-1185">Reference proteome</keyword>
<feature type="region of interest" description="Disordered" evidence="1">
    <location>
        <begin position="222"/>
        <end position="277"/>
    </location>
</feature>
<dbReference type="InterPro" id="IPR006860">
    <property type="entry name" value="FecR"/>
</dbReference>
<evidence type="ECO:0000256" key="1">
    <source>
        <dbReference type="SAM" id="MobiDB-lite"/>
    </source>
</evidence>
<evidence type="ECO:0000313" key="4">
    <source>
        <dbReference type="EMBL" id="CUB02760.1"/>
    </source>
</evidence>
<dbReference type="PANTHER" id="PTHR38731">
    <property type="entry name" value="LIPL45-RELATED LIPOPROTEIN-RELATED"/>
    <property type="match status" value="1"/>
</dbReference>
<keyword evidence="2" id="KW-0732">Signal</keyword>
<reference evidence="5" key="1">
    <citation type="submission" date="2015-08" db="EMBL/GenBank/DDBJ databases">
        <authorList>
            <person name="Varghese N."/>
        </authorList>
    </citation>
    <scope>NUCLEOTIDE SEQUENCE [LARGE SCALE GENOMIC DNA]</scope>
    <source>
        <strain evidence="5">JCM 18476</strain>
    </source>
</reference>
<evidence type="ECO:0000313" key="5">
    <source>
        <dbReference type="Proteomes" id="UP000182769"/>
    </source>
</evidence>
<dbReference type="Gene3D" id="2.60.120.1440">
    <property type="match status" value="1"/>
</dbReference>
<proteinExistence type="predicted"/>
<sequence>MHFLSTIKFYANLSLVSLSLLTFAHATPQESAGIVTFMLGKAYLNNELVHVGTEINQGDTLETLSNGHVHIRFVDDALVSVRPSSKLSIDHYAYNAQTPSESVIKFDLKEGIIRSISGKGAKSARDKFRLNTPIAAIGVRGTDFVVKASNKLVQAVVNEGAIAVAPFSSSCDASAFGPCSEAVELDGTSKQLLELNTLYSTPRLIPLSASIELASELFKSELTNSQSNTEDTETESSEKDQNAKDSSNNTNNAKSNSGTDTTSGTSNNSSSFDSPFSEAMSETEVKQIIADHVAKNSVDQLTTSPVSTKLAWGRFSSFGKVYQDTKNDTLIYESYLDAAEGRESLPVAALLGAANGLPNATALFRSGSDRSSIDYSLGNVDFDLKASQVNLYMPDGGVEEMDITDSFLSVDFTKGSFNTGLTLNSLITSKVKFNMSGSINSNGELFPGSSDSTRHFSGATTLEGDEAGYLFYKEIEAGMIEGATIWH</sequence>
<evidence type="ECO:0000256" key="2">
    <source>
        <dbReference type="SAM" id="SignalP"/>
    </source>
</evidence>
<accession>A0A0K6II26</accession>
<feature type="chain" id="PRO_5005505307" evidence="2">
    <location>
        <begin position="27"/>
        <end position="487"/>
    </location>
</feature>
<dbReference type="OrthoDB" id="7028389at2"/>
<evidence type="ECO:0000259" key="3">
    <source>
        <dbReference type="Pfam" id="PF04773"/>
    </source>
</evidence>
<dbReference type="STRING" id="1137284.GCA_001418205_00602"/>
<dbReference type="Pfam" id="PF04773">
    <property type="entry name" value="FecR"/>
    <property type="match status" value="1"/>
</dbReference>
<feature type="signal peptide" evidence="2">
    <location>
        <begin position="1"/>
        <end position="26"/>
    </location>
</feature>
<feature type="compositionally biased region" description="Low complexity" evidence="1">
    <location>
        <begin position="244"/>
        <end position="277"/>
    </location>
</feature>
<dbReference type="EMBL" id="CYHG01000002">
    <property type="protein sequence ID" value="CUB02760.1"/>
    <property type="molecule type" value="Genomic_DNA"/>
</dbReference>
<dbReference type="AlphaFoldDB" id="A0A0K6II26"/>
<protein>
    <submittedName>
        <fullName evidence="4">FecR family protein</fullName>
    </submittedName>
</protein>
<dbReference type="Proteomes" id="UP000182769">
    <property type="component" value="Unassembled WGS sequence"/>
</dbReference>
<name>A0A0K6II26_9GAMM</name>
<feature type="domain" description="FecR protein" evidence="3">
    <location>
        <begin position="59"/>
        <end position="162"/>
    </location>
</feature>